<dbReference type="InterPro" id="IPR036709">
    <property type="entry name" value="Autotransporte_beta_dom_sf"/>
</dbReference>
<dbReference type="InterPro" id="IPR005546">
    <property type="entry name" value="Autotransporte_beta"/>
</dbReference>
<dbReference type="Gene3D" id="2.40.128.130">
    <property type="entry name" value="Autotransporter beta-domain"/>
    <property type="match status" value="1"/>
</dbReference>
<reference evidence="2 3" key="1">
    <citation type="submission" date="2020-08" db="EMBL/GenBank/DDBJ databases">
        <title>Genomic Encyclopedia of Type Strains, Phase III (KMG-III): the genomes of soil and plant-associated and newly described type strains.</title>
        <authorList>
            <person name="Whitman W."/>
        </authorList>
    </citation>
    <scope>NUCLEOTIDE SEQUENCE [LARGE SCALE GENOMIC DNA]</scope>
    <source>
        <strain evidence="2 3">CECT 8803</strain>
    </source>
</reference>
<dbReference type="Proteomes" id="UP000581135">
    <property type="component" value="Unassembled WGS sequence"/>
</dbReference>
<dbReference type="EMBL" id="JACHXA010000001">
    <property type="protein sequence ID" value="MBB3063849.1"/>
    <property type="molecule type" value="Genomic_DNA"/>
</dbReference>
<dbReference type="PROSITE" id="PS51208">
    <property type="entry name" value="AUTOTRANSPORTER"/>
    <property type="match status" value="1"/>
</dbReference>
<name>A0A839SPJ7_9PROT</name>
<dbReference type="SMART" id="SM00710">
    <property type="entry name" value="PbH1"/>
    <property type="match status" value="14"/>
</dbReference>
<sequence>MSARSQFLSGYLLSSTALVGVTAGALALWTAQVNPASAACDISLPTEGQTVTCIDADVTGVYAADDERNITVVLSPSASIDAPADDGIDLNGSSNVTLNSSSSVNGLGSYDAIRFSDGDIAYSGSSTVTLNDASATAQYGNVLDVQLGAGVGYTKGSYTGDSFTLSASKSNLSNNYYPGGYSTADAVKVDTGVYIGFGVGSTTEATAGDITVDFSETKLNSYGNGLNLKSIGYAKGLYDASANGGTVSVELSQNSSINTKFYGAGKNGGGTGILVTTGGVAKTKYGEYDDNYAGSYGGMISIGLDASSVSAEDNGIAAQSIAYAKAGGVGNDAMADGGTIDITLANGSSVDGLDSGIIAGKYGKGGATAFSKGGGATAIGTDISIDLSNSYASGADGVGIGAVSGAFAFSLGGGIVDKYYGTSGSDADATTGNITIGLDGSQVKGAYDGIVAASKGLALGYYADASAQGGDISVSLTNESTATGYNGNGISVYSKNYAISKGYAYYGLYTSASAAGGTIDVSLTNSAVYGSQSGIAVQDSAYAVNVIGGVLVAREEPGGGSSSTEYSSATAVASDVTISLSGADVEGYYGNGISIGGKYGPSAVAKVDFKGGGISSRAPIFGSYGPVAYANGGSATLNLADGTSVYSVFGSAAYLERAAYAYGFFGTATAQGGDITVNLSGGSSLYSIYGKGLETKAYGYAKGKYANGLGGNLTVTLTEGSFIGSYYSSGITGDITAKSQGKYSTANGGSFTLTMDDSSIYGGGGAGVSIKGAASAVKSFDAYATGGTVDISLANKSAVYAQYDGIAVDFDAAADGFVYANAMGASVTLSMADSAVYSKYGDGLELKAQAYAFADSSKKGSIGNAYATGGMLDITLTNSKIDAYYEGVFADFDVTAKSEYGSAEANGQTVTIAVSGSSIYSKYADGFDIEGDTDAYGKYAMATGGTFDISLTNGTFIGAQYEGVEIDADVEASHEYGASQTASATGATITLSMDDSTIYAYNGDGLQLESDADADGSYAYATGATVNVSLTNGSYIKAKYDGIELDFDADADGEGDDVAEATGANITLSMDASSIYAIYGDGINIDADADSKKAEYSTATGPTVDISLTNSFIGAYDDGIYAQVGADADGKNSYAYGATVTLALDDSGIYSYYGDGISMKGKTEANGSYALGATVDISLVNESKVKGYNDGIDLSFETEADGTVATAIGATFNFSMDMSAVKGKYNDGVAFFGDVTASGKNAYATGATVDLTLANKSLVYGYEGGIEIEAHAYAKAGYAIATGGTITLSAADSKIGGKYNDAIELHANADAYANGAYPSGKLPSLSYAQGGTVGIDLNNTFVFSKYGDGIDAEAEARADASYYYGGANEYAVAKGGTVTLSATNSFIVGYNDALDLEADADAGSKSYGAVPAFSEAVGGTVTADLQGTYVFGKYDGIDLEADADAFGENYAHAQGGTIALTMNSKSVAYSKKGGYFGVNAIEADASANAVSGSNYYYPYFNLANKVTLPGGDESAPADAIAIAGTVDISLDQSAAIAKDGGGIYADVSAYAKNKGYYGHTAFAQGGTATISLANGSVAKGGYYGAAIGANADAYADGKSGGVAEGGTISLGVTDSGVYGYTGIDTTAFASAFASKSGGVAEAMGGTITIDLTNSFVDTKYTAVYANASAYAYGDGIAPAKGVYTLAQGGTVTVSLIGSTVRTSYAGGHGVHTQNNANAGGYSGSYSAYLGTVTVNLDSSSVILAYGAGSYGVFFGSTYGNGVPGADCDTSYNATCNTLNNQGTVYSAVSTAVVGSDNGDRVNNYGTLSGSTASLNMMGGDDVVWLGTGTSVTGIMLGGDQDTLPGDIDIRALDDSALGDALFLSGMGSLGADSDEFEVLRMVGDVWELQAGTNQNLTVGATVESGTLFVNGTLTAPDTIVHHGATLGGIGTVMGFLENSGTVAPGNSIGTLTNDGDFLQNSDGVLEIEFTSAIAPGQEGVESDLLVVTGSAEINGTVKFINLSGVDVAVDTMGTPIVIVDSGVNPIVFNGTVTGAQFAQVIPGQEDDFGFVSFASTPNGVAQAYIPTTFEASDLFIQALGSETNSNRRGGSSQSAALTANQTASLGLSPSRVVVAEEGEGDFWLRPLGRFGDRDTRDGIFGYDYKIGGVAAGASTFVSKDLVIGGALGFTHSETDKNVVGGTDDMDAFYLGFYADYTMDNNAFLNFSTAIAYNDYSLERMVLVNNVATKGEGDPYGISFDARVGVGMEYDLGGGLLVRPTASTTYLMAYVDDYTESGLGQFNMDVDSETYQELRNAIGVEFEKGIDTRLGGEQATIIPSFKVGVTHTIPLDDREGTASFVGFGNSFAITGDDQDDVYLSVGTGFSMAIGENTTAFIGYDGDFNEDNRRHTVNGGFRITW</sequence>
<keyword evidence="3" id="KW-1185">Reference proteome</keyword>
<protein>
    <recommendedName>
        <fullName evidence="1">Autotransporter domain-containing protein</fullName>
    </recommendedName>
</protein>
<accession>A0A839SPJ7</accession>
<comment type="caution">
    <text evidence="2">The sequence shown here is derived from an EMBL/GenBank/DDBJ whole genome shotgun (WGS) entry which is preliminary data.</text>
</comment>
<dbReference type="SMART" id="SM00869">
    <property type="entry name" value="Autotransporter"/>
    <property type="match status" value="1"/>
</dbReference>
<evidence type="ECO:0000259" key="1">
    <source>
        <dbReference type="PROSITE" id="PS51208"/>
    </source>
</evidence>
<organism evidence="2 3">
    <name type="scientific">Limibacillus halophilus</name>
    <dbReference type="NCBI Taxonomy" id="1579333"/>
    <lineage>
        <taxon>Bacteria</taxon>
        <taxon>Pseudomonadati</taxon>
        <taxon>Pseudomonadota</taxon>
        <taxon>Alphaproteobacteria</taxon>
        <taxon>Rhodospirillales</taxon>
        <taxon>Rhodovibrionaceae</taxon>
        <taxon>Limibacillus</taxon>
    </lineage>
</organism>
<gene>
    <name evidence="2" type="ORF">FHR98_000114</name>
</gene>
<evidence type="ECO:0000313" key="3">
    <source>
        <dbReference type="Proteomes" id="UP000581135"/>
    </source>
</evidence>
<proteinExistence type="predicted"/>
<feature type="domain" description="Autotransporter" evidence="1">
    <location>
        <begin position="2115"/>
        <end position="2399"/>
    </location>
</feature>
<dbReference type="InterPro" id="IPR006626">
    <property type="entry name" value="PbH1"/>
</dbReference>
<evidence type="ECO:0000313" key="2">
    <source>
        <dbReference type="EMBL" id="MBB3063849.1"/>
    </source>
</evidence>
<dbReference type="SUPFAM" id="SSF103515">
    <property type="entry name" value="Autotransporter"/>
    <property type="match status" value="1"/>
</dbReference>
<dbReference type="RefSeq" id="WP_183414664.1">
    <property type="nucleotide sequence ID" value="NZ_JACHXA010000001.1"/>
</dbReference>